<reference evidence="1" key="1">
    <citation type="submission" date="2023-11" db="EMBL/GenBank/DDBJ databases">
        <authorList>
            <person name="Poullet M."/>
        </authorList>
    </citation>
    <scope>NUCLEOTIDE SEQUENCE</scope>
    <source>
        <strain evidence="1">E1834</strain>
    </source>
</reference>
<keyword evidence="2" id="KW-1185">Reference proteome</keyword>
<accession>A0ACB0YG94</accession>
<comment type="caution">
    <text evidence="1">The sequence shown here is derived from an EMBL/GenBank/DDBJ whole genome shotgun (WGS) entry which is preliminary data.</text>
</comment>
<protein>
    <submittedName>
        <fullName evidence="1">Uncharacterized protein</fullName>
    </submittedName>
</protein>
<dbReference type="EMBL" id="CAVMJV010000011">
    <property type="protein sequence ID" value="CAK5045307.1"/>
    <property type="molecule type" value="Genomic_DNA"/>
</dbReference>
<evidence type="ECO:0000313" key="1">
    <source>
        <dbReference type="EMBL" id="CAK5045307.1"/>
    </source>
</evidence>
<gene>
    <name evidence="1" type="ORF">MENTE1834_LOCUS11748</name>
</gene>
<dbReference type="Proteomes" id="UP001497535">
    <property type="component" value="Unassembled WGS sequence"/>
</dbReference>
<name>A0ACB0YG94_MELEN</name>
<organism evidence="1 2">
    <name type="scientific">Meloidogyne enterolobii</name>
    <name type="common">Root-knot nematode worm</name>
    <name type="synonym">Meloidogyne mayaguensis</name>
    <dbReference type="NCBI Taxonomy" id="390850"/>
    <lineage>
        <taxon>Eukaryota</taxon>
        <taxon>Metazoa</taxon>
        <taxon>Ecdysozoa</taxon>
        <taxon>Nematoda</taxon>
        <taxon>Chromadorea</taxon>
        <taxon>Rhabditida</taxon>
        <taxon>Tylenchina</taxon>
        <taxon>Tylenchomorpha</taxon>
        <taxon>Tylenchoidea</taxon>
        <taxon>Meloidogynidae</taxon>
        <taxon>Meloidogyninae</taxon>
        <taxon>Meloidogyne</taxon>
    </lineage>
</organism>
<sequence length="94" mass="11387">MYYTIFTQTRKLMHTQKYNKRIYYRITYVLYNLLYLSTISTVFLVFIPSHPIRSKTLSPFLPTKPHFQPFQPPFHSFPCLILCRLFYGQKSLQI</sequence>
<proteinExistence type="predicted"/>
<evidence type="ECO:0000313" key="2">
    <source>
        <dbReference type="Proteomes" id="UP001497535"/>
    </source>
</evidence>